<name>A0AAD7HST0_9AGAR</name>
<comment type="caution">
    <text evidence="2">The sequence shown here is derived from an EMBL/GenBank/DDBJ whole genome shotgun (WGS) entry which is preliminary data.</text>
</comment>
<evidence type="ECO:0000313" key="3">
    <source>
        <dbReference type="Proteomes" id="UP001215280"/>
    </source>
</evidence>
<keyword evidence="1" id="KW-1133">Transmembrane helix</keyword>
<sequence>MSLFTHVNISRRTAHTNIMFAVASAMFFVATWHFVVTFYRTVQALSNLATPGSLAAFLEDSKTWHARMRGILVVTQCLLGDFAVIYRCWILWDRDVRIVTFPLILLVASTGSMACQQLSSNGYEDIAGASWDWIVVFYAIGLAQNIIATTLMAFRLWRVDRQSMAYQIRQSQFRSTMLLLVESAALYFALQIVVLAGFLTHSNIQIILLGSIPPVVGTTFTFITIRVALRSKGYGEGTTETQTTGTLKMRELGITIDISETIDASGGFGVGCESVDSSV</sequence>
<feature type="transmembrane region" description="Helical" evidence="1">
    <location>
        <begin position="70"/>
        <end position="89"/>
    </location>
</feature>
<evidence type="ECO:0008006" key="4">
    <source>
        <dbReference type="Google" id="ProtNLM"/>
    </source>
</evidence>
<gene>
    <name evidence="2" type="ORF">DFH07DRAFT_970161</name>
</gene>
<dbReference type="AlphaFoldDB" id="A0AAD7HST0"/>
<keyword evidence="1" id="KW-0812">Transmembrane</keyword>
<feature type="transmembrane region" description="Helical" evidence="1">
    <location>
        <begin position="18"/>
        <end position="39"/>
    </location>
</feature>
<evidence type="ECO:0000256" key="1">
    <source>
        <dbReference type="SAM" id="Phobius"/>
    </source>
</evidence>
<feature type="transmembrane region" description="Helical" evidence="1">
    <location>
        <begin position="206"/>
        <end position="229"/>
    </location>
</feature>
<proteinExistence type="predicted"/>
<reference evidence="2" key="1">
    <citation type="submission" date="2023-03" db="EMBL/GenBank/DDBJ databases">
        <title>Massive genome expansion in bonnet fungi (Mycena s.s.) driven by repeated elements and novel gene families across ecological guilds.</title>
        <authorList>
            <consortium name="Lawrence Berkeley National Laboratory"/>
            <person name="Harder C.B."/>
            <person name="Miyauchi S."/>
            <person name="Viragh M."/>
            <person name="Kuo A."/>
            <person name="Thoen E."/>
            <person name="Andreopoulos B."/>
            <person name="Lu D."/>
            <person name="Skrede I."/>
            <person name="Drula E."/>
            <person name="Henrissat B."/>
            <person name="Morin E."/>
            <person name="Kohler A."/>
            <person name="Barry K."/>
            <person name="LaButti K."/>
            <person name="Morin E."/>
            <person name="Salamov A."/>
            <person name="Lipzen A."/>
            <person name="Mereny Z."/>
            <person name="Hegedus B."/>
            <person name="Baldrian P."/>
            <person name="Stursova M."/>
            <person name="Weitz H."/>
            <person name="Taylor A."/>
            <person name="Grigoriev I.V."/>
            <person name="Nagy L.G."/>
            <person name="Martin F."/>
            <person name="Kauserud H."/>
        </authorList>
    </citation>
    <scope>NUCLEOTIDE SEQUENCE</scope>
    <source>
        <strain evidence="2">CBHHK188m</strain>
    </source>
</reference>
<feature type="transmembrane region" description="Helical" evidence="1">
    <location>
        <begin position="178"/>
        <end position="200"/>
    </location>
</feature>
<protein>
    <recommendedName>
        <fullName evidence="4">Transmembrane protein</fullName>
    </recommendedName>
</protein>
<organism evidence="2 3">
    <name type="scientific">Mycena maculata</name>
    <dbReference type="NCBI Taxonomy" id="230809"/>
    <lineage>
        <taxon>Eukaryota</taxon>
        <taxon>Fungi</taxon>
        <taxon>Dikarya</taxon>
        <taxon>Basidiomycota</taxon>
        <taxon>Agaricomycotina</taxon>
        <taxon>Agaricomycetes</taxon>
        <taxon>Agaricomycetidae</taxon>
        <taxon>Agaricales</taxon>
        <taxon>Marasmiineae</taxon>
        <taxon>Mycenaceae</taxon>
        <taxon>Mycena</taxon>
    </lineage>
</organism>
<keyword evidence="3" id="KW-1185">Reference proteome</keyword>
<keyword evidence="1" id="KW-0472">Membrane</keyword>
<dbReference type="Proteomes" id="UP001215280">
    <property type="component" value="Unassembled WGS sequence"/>
</dbReference>
<evidence type="ECO:0000313" key="2">
    <source>
        <dbReference type="EMBL" id="KAJ7727549.1"/>
    </source>
</evidence>
<dbReference type="EMBL" id="JARJLG010000211">
    <property type="protein sequence ID" value="KAJ7727549.1"/>
    <property type="molecule type" value="Genomic_DNA"/>
</dbReference>
<feature type="transmembrane region" description="Helical" evidence="1">
    <location>
        <begin position="96"/>
        <end position="114"/>
    </location>
</feature>
<accession>A0AAD7HST0</accession>
<feature type="transmembrane region" description="Helical" evidence="1">
    <location>
        <begin position="134"/>
        <end position="157"/>
    </location>
</feature>